<evidence type="ECO:0000313" key="2">
    <source>
        <dbReference type="EMBL" id="CAB1434489.1"/>
    </source>
</evidence>
<gene>
    <name evidence="2" type="ORF">PLEPLA_LOCUS22533</name>
</gene>
<sequence>MPIESSKTFHKQITEEFVESQGIRKGNTDFRFSWLDDPYARGKCLKIADGSRQREQRDSEASQGAAPPRAETRRGVRAQQPIGGRHTGWRRIYEAEICRVERKERRRVLNFSGSSWMRSSTCGRLLSLGKVSKRRDR</sequence>
<proteinExistence type="predicted"/>
<dbReference type="AlphaFoldDB" id="A0A9N7UQN4"/>
<reference evidence="2" key="1">
    <citation type="submission" date="2020-03" db="EMBL/GenBank/DDBJ databases">
        <authorList>
            <person name="Weist P."/>
        </authorList>
    </citation>
    <scope>NUCLEOTIDE SEQUENCE</scope>
</reference>
<feature type="compositionally biased region" description="Basic and acidic residues" evidence="1">
    <location>
        <begin position="49"/>
        <end position="60"/>
    </location>
</feature>
<keyword evidence="3" id="KW-1185">Reference proteome</keyword>
<evidence type="ECO:0000256" key="1">
    <source>
        <dbReference type="SAM" id="MobiDB-lite"/>
    </source>
</evidence>
<dbReference type="EMBL" id="CADEAL010001668">
    <property type="protein sequence ID" value="CAB1434489.1"/>
    <property type="molecule type" value="Genomic_DNA"/>
</dbReference>
<evidence type="ECO:0000313" key="3">
    <source>
        <dbReference type="Proteomes" id="UP001153269"/>
    </source>
</evidence>
<organism evidence="2 3">
    <name type="scientific">Pleuronectes platessa</name>
    <name type="common">European plaice</name>
    <dbReference type="NCBI Taxonomy" id="8262"/>
    <lineage>
        <taxon>Eukaryota</taxon>
        <taxon>Metazoa</taxon>
        <taxon>Chordata</taxon>
        <taxon>Craniata</taxon>
        <taxon>Vertebrata</taxon>
        <taxon>Euteleostomi</taxon>
        <taxon>Actinopterygii</taxon>
        <taxon>Neopterygii</taxon>
        <taxon>Teleostei</taxon>
        <taxon>Neoteleostei</taxon>
        <taxon>Acanthomorphata</taxon>
        <taxon>Carangaria</taxon>
        <taxon>Pleuronectiformes</taxon>
        <taxon>Pleuronectoidei</taxon>
        <taxon>Pleuronectidae</taxon>
        <taxon>Pleuronectes</taxon>
    </lineage>
</organism>
<comment type="caution">
    <text evidence="2">The sequence shown here is derived from an EMBL/GenBank/DDBJ whole genome shotgun (WGS) entry which is preliminary data.</text>
</comment>
<feature type="region of interest" description="Disordered" evidence="1">
    <location>
        <begin position="47"/>
        <end position="83"/>
    </location>
</feature>
<accession>A0A9N7UQN4</accession>
<protein>
    <submittedName>
        <fullName evidence="2">Uncharacterized protein</fullName>
    </submittedName>
</protein>
<name>A0A9N7UQN4_PLEPL</name>
<dbReference type="Proteomes" id="UP001153269">
    <property type="component" value="Unassembled WGS sequence"/>
</dbReference>